<gene>
    <name evidence="1" type="ORF">BDY19DRAFT_881581</name>
</gene>
<protein>
    <submittedName>
        <fullName evidence="1">t-SNARE</fullName>
    </submittedName>
</protein>
<name>A0ACB8UHR7_9APHY</name>
<organism evidence="1 2">
    <name type="scientific">Irpex rosettiformis</name>
    <dbReference type="NCBI Taxonomy" id="378272"/>
    <lineage>
        <taxon>Eukaryota</taxon>
        <taxon>Fungi</taxon>
        <taxon>Dikarya</taxon>
        <taxon>Basidiomycota</taxon>
        <taxon>Agaricomycotina</taxon>
        <taxon>Agaricomycetes</taxon>
        <taxon>Polyporales</taxon>
        <taxon>Irpicaceae</taxon>
        <taxon>Irpex</taxon>
    </lineage>
</organism>
<evidence type="ECO:0000313" key="1">
    <source>
        <dbReference type="EMBL" id="KAI0093594.1"/>
    </source>
</evidence>
<accession>A0ACB8UHR7</accession>
<dbReference type="EMBL" id="MU274901">
    <property type="protein sequence ID" value="KAI0093594.1"/>
    <property type="molecule type" value="Genomic_DNA"/>
</dbReference>
<comment type="caution">
    <text evidence="1">The sequence shown here is derived from an EMBL/GenBank/DDBJ whole genome shotgun (WGS) entry which is preliminary data.</text>
</comment>
<evidence type="ECO:0000313" key="2">
    <source>
        <dbReference type="Proteomes" id="UP001055072"/>
    </source>
</evidence>
<proteinExistence type="predicted"/>
<reference evidence="1" key="1">
    <citation type="journal article" date="2021" name="Environ. Microbiol.">
        <title>Gene family expansions and transcriptome signatures uncover fungal adaptations to wood decay.</title>
        <authorList>
            <person name="Hage H."/>
            <person name="Miyauchi S."/>
            <person name="Viragh M."/>
            <person name="Drula E."/>
            <person name="Min B."/>
            <person name="Chaduli D."/>
            <person name="Navarro D."/>
            <person name="Favel A."/>
            <person name="Norest M."/>
            <person name="Lesage-Meessen L."/>
            <person name="Balint B."/>
            <person name="Merenyi Z."/>
            <person name="de Eugenio L."/>
            <person name="Morin E."/>
            <person name="Martinez A.T."/>
            <person name="Baldrian P."/>
            <person name="Stursova M."/>
            <person name="Martinez M.J."/>
            <person name="Novotny C."/>
            <person name="Magnuson J.K."/>
            <person name="Spatafora J.W."/>
            <person name="Maurice S."/>
            <person name="Pangilinan J."/>
            <person name="Andreopoulos W."/>
            <person name="LaButti K."/>
            <person name="Hundley H."/>
            <person name="Na H."/>
            <person name="Kuo A."/>
            <person name="Barry K."/>
            <person name="Lipzen A."/>
            <person name="Henrissat B."/>
            <person name="Riley R."/>
            <person name="Ahrendt S."/>
            <person name="Nagy L.G."/>
            <person name="Grigoriev I.V."/>
            <person name="Martin F."/>
            <person name="Rosso M.N."/>
        </authorList>
    </citation>
    <scope>NUCLEOTIDE SEQUENCE</scope>
    <source>
        <strain evidence="1">CBS 384.51</strain>
    </source>
</reference>
<sequence>MGAVRTPDRITSPTTNGYGSPVNGTDPMAEFYDEISSIQDAIETYKANVSRISDLHNRTLNSTDESSNRQNAGILEDLVAQTRELGNTIKQRIQSLEAKALQPGQDSRIKKNRTDFVRSKFVEALQNYQQVERDYRARYKQRVERQFRIVKPNATAEEVSAVVNDTSGAGDQVFAQALSNSSAYGESRAAYREVQDRHADIQRIERTLEELAQLFNDMSVLVAQQDETINVIDTQAGKVEEDTRQGLQQTEKAVVHARSARRKRWFCFFLFLLICAILAIVLGVVFGKK</sequence>
<dbReference type="Proteomes" id="UP001055072">
    <property type="component" value="Unassembled WGS sequence"/>
</dbReference>
<keyword evidence="2" id="KW-1185">Reference proteome</keyword>